<evidence type="ECO:0000256" key="10">
    <source>
        <dbReference type="PIRSR" id="PIRSR600760-2"/>
    </source>
</evidence>
<evidence type="ECO:0000256" key="8">
    <source>
        <dbReference type="ARBA" id="ARBA00023136"/>
    </source>
</evidence>
<evidence type="ECO:0000256" key="5">
    <source>
        <dbReference type="ARBA" id="ARBA00022723"/>
    </source>
</evidence>
<gene>
    <name evidence="9" type="primary">cysQ</name>
    <name evidence="11" type="ORF">BJI67_14555</name>
</gene>
<feature type="binding site" evidence="10">
    <location>
        <position position="99"/>
    </location>
    <ligand>
        <name>Mg(2+)</name>
        <dbReference type="ChEBI" id="CHEBI:18420"/>
        <label>1</label>
        <note>catalytic</note>
    </ligand>
</feature>
<keyword evidence="7 9" id="KW-0460">Magnesium</keyword>
<dbReference type="Gene3D" id="3.30.540.10">
    <property type="entry name" value="Fructose-1,6-Bisphosphatase, subunit A, domain 1"/>
    <property type="match status" value="1"/>
</dbReference>
<dbReference type="AlphaFoldDB" id="A0A1D8KAY8"/>
<evidence type="ECO:0000256" key="4">
    <source>
        <dbReference type="ARBA" id="ARBA00022519"/>
    </source>
</evidence>
<keyword evidence="3 9" id="KW-1003">Cell membrane</keyword>
<feature type="binding site" evidence="10">
    <location>
        <position position="97"/>
    </location>
    <ligand>
        <name>Mg(2+)</name>
        <dbReference type="ChEBI" id="CHEBI:18420"/>
        <label>1</label>
        <note>catalytic</note>
    </ligand>
</feature>
<dbReference type="InterPro" id="IPR050725">
    <property type="entry name" value="CysQ/Inositol_MonoPase"/>
</dbReference>
<dbReference type="PROSITE" id="PS00629">
    <property type="entry name" value="IMP_1"/>
    <property type="match status" value="1"/>
</dbReference>
<keyword evidence="12" id="KW-1185">Reference proteome</keyword>
<dbReference type="InterPro" id="IPR000760">
    <property type="entry name" value="Inositol_monophosphatase-like"/>
</dbReference>
<dbReference type="PRINTS" id="PR00377">
    <property type="entry name" value="IMPHPHTASES"/>
</dbReference>
<feature type="binding site" evidence="9">
    <location>
        <position position="97"/>
    </location>
    <ligand>
        <name>Mg(2+)</name>
        <dbReference type="ChEBI" id="CHEBI:18420"/>
        <label>2</label>
    </ligand>
</feature>
<dbReference type="PANTHER" id="PTHR43028:SF5">
    <property type="entry name" value="3'(2'),5'-BISPHOSPHATE NUCLEOTIDASE 1"/>
    <property type="match status" value="1"/>
</dbReference>
<dbReference type="EMBL" id="CP017448">
    <property type="protein sequence ID" value="AOV18121.1"/>
    <property type="molecule type" value="Genomic_DNA"/>
</dbReference>
<evidence type="ECO:0000256" key="2">
    <source>
        <dbReference type="ARBA" id="ARBA00005289"/>
    </source>
</evidence>
<evidence type="ECO:0000256" key="6">
    <source>
        <dbReference type="ARBA" id="ARBA00022801"/>
    </source>
</evidence>
<comment type="similarity">
    <text evidence="2 9">Belongs to the inositol monophosphatase superfamily. CysQ family.</text>
</comment>
<name>A0A1D8KAY8_9GAMM</name>
<organism evidence="11 12">
    <name type="scientific">Acidihalobacter aeolianus</name>
    <dbReference type="NCBI Taxonomy" id="2792603"/>
    <lineage>
        <taxon>Bacteria</taxon>
        <taxon>Pseudomonadati</taxon>
        <taxon>Pseudomonadota</taxon>
        <taxon>Gammaproteobacteria</taxon>
        <taxon>Chromatiales</taxon>
        <taxon>Ectothiorhodospiraceae</taxon>
        <taxon>Acidihalobacter</taxon>
    </lineage>
</organism>
<dbReference type="GO" id="GO:0008441">
    <property type="term" value="F:3'(2'),5'-bisphosphate nucleotidase activity"/>
    <property type="evidence" value="ECO:0007669"/>
    <property type="project" value="UniProtKB-UniRule"/>
</dbReference>
<dbReference type="GO" id="GO:0000103">
    <property type="term" value="P:sulfate assimilation"/>
    <property type="evidence" value="ECO:0007669"/>
    <property type="project" value="TreeGrafter"/>
</dbReference>
<protein>
    <recommendedName>
        <fullName evidence="9">3'(2'),5'-bisphosphate nucleotidase CysQ</fullName>
        <ecNumber evidence="9">3.1.3.7</ecNumber>
    </recommendedName>
    <alternativeName>
        <fullName evidence="9">3'(2'),5-bisphosphonucleoside 3'(2')-phosphohydrolase</fullName>
    </alternativeName>
    <alternativeName>
        <fullName evidence="9">3'-phosphoadenosine 5'-phosphate phosphatase</fullName>
        <shortName evidence="9">PAP phosphatase</shortName>
    </alternativeName>
</protein>
<feature type="binding site" evidence="9">
    <location>
        <position position="97"/>
    </location>
    <ligand>
        <name>Mg(2+)</name>
        <dbReference type="ChEBI" id="CHEBI:18420"/>
        <label>1</label>
    </ligand>
</feature>
<keyword evidence="5 9" id="KW-0479">Metal-binding</keyword>
<dbReference type="InterPro" id="IPR020583">
    <property type="entry name" value="Inositol_monoP_metal-BS"/>
</dbReference>
<comment type="catalytic activity">
    <reaction evidence="1 9">
        <text>adenosine 3',5'-bisphosphate + H2O = AMP + phosphate</text>
        <dbReference type="Rhea" id="RHEA:10040"/>
        <dbReference type="ChEBI" id="CHEBI:15377"/>
        <dbReference type="ChEBI" id="CHEBI:43474"/>
        <dbReference type="ChEBI" id="CHEBI:58343"/>
        <dbReference type="ChEBI" id="CHEBI:456215"/>
        <dbReference type="EC" id="3.1.3.7"/>
    </reaction>
</comment>
<feature type="binding site" evidence="9">
    <location>
        <position position="99"/>
    </location>
    <ligand>
        <name>Mg(2+)</name>
        <dbReference type="ChEBI" id="CHEBI:18420"/>
        <label>1</label>
    </ligand>
</feature>
<evidence type="ECO:0000313" key="11">
    <source>
        <dbReference type="EMBL" id="AOV18121.1"/>
    </source>
</evidence>
<feature type="binding site" evidence="9">
    <location>
        <position position="100"/>
    </location>
    <ligand>
        <name>Mg(2+)</name>
        <dbReference type="ChEBI" id="CHEBI:18420"/>
        <label>2</label>
    </ligand>
</feature>
<dbReference type="GO" id="GO:0050427">
    <property type="term" value="P:3'-phosphoadenosine 5'-phosphosulfate metabolic process"/>
    <property type="evidence" value="ECO:0007669"/>
    <property type="project" value="TreeGrafter"/>
</dbReference>
<comment type="subcellular location">
    <subcellularLocation>
        <location evidence="9">Cell inner membrane</location>
        <topology evidence="9">Peripheral membrane protein</topology>
        <orientation evidence="9">Cytoplasmic side</orientation>
    </subcellularLocation>
</comment>
<keyword evidence="4 9" id="KW-0997">Cell inner membrane</keyword>
<dbReference type="Pfam" id="PF00459">
    <property type="entry name" value="Inositol_P"/>
    <property type="match status" value="1"/>
</dbReference>
<dbReference type="FunFam" id="3.40.190.80:FF:000005">
    <property type="entry name" value="3'(2'),5'-bisphosphate nucleotidase CysQ"/>
    <property type="match status" value="1"/>
</dbReference>
<comment type="function">
    <text evidence="9">Converts adenosine-3',5'-bisphosphate (PAP) to AMP.</text>
</comment>
<reference evidence="11 12" key="1">
    <citation type="submission" date="2016-09" db="EMBL/GenBank/DDBJ databases">
        <title>Acidihalobacter prosperus V6 (DSM14174).</title>
        <authorList>
            <person name="Khaleque H.N."/>
            <person name="Ramsay J.P."/>
            <person name="Murphy R.J.T."/>
            <person name="Kaksonen A.H."/>
            <person name="Boxall N.J."/>
            <person name="Watkin E.L.J."/>
        </authorList>
    </citation>
    <scope>NUCLEOTIDE SEQUENCE [LARGE SCALE GENOMIC DNA]</scope>
    <source>
        <strain evidence="11 12">V6</strain>
    </source>
</reference>
<accession>A0A1D8KAY8</accession>
<dbReference type="EC" id="3.1.3.7" evidence="9"/>
<dbReference type="KEGG" id="aaeo:BJI67_14555"/>
<keyword evidence="6 9" id="KW-0378">Hydrolase</keyword>
<sequence>MNHNAYPDITRLAPLLESVRAIARDAGEAIMAIYESRDFDIERKDDQTPVTAADYAAHHLIVERLGGLSPEYPILSEESDSIPFAERAGWETYWLIDPLDGTREFIKRNGEFTVNIALIHGHDAILGVVHAPALGVCYYAAEGTGAWRVNRNGSPQAIRVRTTPNCPVIAGSRSHASTSLQSLLERIGDHELISMGSALKTCLVAEGAADLYPRLGLTSEWDTAAAQCVLEQAGGHLTDTDGLRLRYNTKESLLNPHFLAFGDDSRNWPALCIK</sequence>
<dbReference type="Proteomes" id="UP000095342">
    <property type="component" value="Chromosome"/>
</dbReference>
<feature type="binding site" evidence="10">
    <location>
        <position position="222"/>
    </location>
    <ligand>
        <name>Mg(2+)</name>
        <dbReference type="ChEBI" id="CHEBI:18420"/>
        <label>1</label>
        <note>catalytic</note>
    </ligand>
</feature>
<dbReference type="InterPro" id="IPR020550">
    <property type="entry name" value="Inositol_monophosphatase_CS"/>
</dbReference>
<comment type="cofactor">
    <cofactor evidence="9 10">
        <name>Mg(2+)</name>
        <dbReference type="ChEBI" id="CHEBI:18420"/>
    </cofactor>
</comment>
<evidence type="ECO:0000256" key="9">
    <source>
        <dbReference type="HAMAP-Rule" id="MF_02095"/>
    </source>
</evidence>
<feature type="binding site" evidence="9">
    <location>
        <position position="77"/>
    </location>
    <ligand>
        <name>substrate</name>
    </ligand>
</feature>
<dbReference type="SUPFAM" id="SSF56655">
    <property type="entry name" value="Carbohydrate phosphatase"/>
    <property type="match status" value="1"/>
</dbReference>
<dbReference type="PANTHER" id="PTHR43028">
    <property type="entry name" value="3'(2'),5'-BISPHOSPHATE NUCLEOTIDASE 1"/>
    <property type="match status" value="1"/>
</dbReference>
<feature type="binding site" evidence="10">
    <location>
        <position position="77"/>
    </location>
    <ligand>
        <name>Mg(2+)</name>
        <dbReference type="ChEBI" id="CHEBI:18420"/>
        <label>1</label>
        <note>catalytic</note>
    </ligand>
</feature>
<feature type="binding site" evidence="9">
    <location>
        <position position="77"/>
    </location>
    <ligand>
        <name>Mg(2+)</name>
        <dbReference type="ChEBI" id="CHEBI:18420"/>
        <label>1</label>
    </ligand>
</feature>
<dbReference type="GO" id="GO:0005886">
    <property type="term" value="C:plasma membrane"/>
    <property type="evidence" value="ECO:0007669"/>
    <property type="project" value="UniProtKB-SubCell"/>
</dbReference>
<dbReference type="RefSeq" id="WP_070073651.1">
    <property type="nucleotide sequence ID" value="NZ_CP017448.1"/>
</dbReference>
<feature type="binding site" evidence="9">
    <location>
        <position position="222"/>
    </location>
    <ligand>
        <name>substrate</name>
    </ligand>
</feature>
<keyword evidence="8 9" id="KW-0472">Membrane</keyword>
<dbReference type="NCBIfam" id="TIGR01331">
    <property type="entry name" value="bisphos_cysQ"/>
    <property type="match status" value="1"/>
</dbReference>
<dbReference type="GO" id="GO:0000287">
    <property type="term" value="F:magnesium ion binding"/>
    <property type="evidence" value="ECO:0007669"/>
    <property type="project" value="UniProtKB-UniRule"/>
</dbReference>
<feature type="binding site" evidence="9">
    <location>
        <begin position="99"/>
        <end position="102"/>
    </location>
    <ligand>
        <name>substrate</name>
    </ligand>
</feature>
<dbReference type="CDD" id="cd01638">
    <property type="entry name" value="CysQ"/>
    <property type="match status" value="1"/>
</dbReference>
<dbReference type="HAMAP" id="MF_02095">
    <property type="entry name" value="CysQ"/>
    <property type="match status" value="1"/>
</dbReference>
<evidence type="ECO:0000256" key="1">
    <source>
        <dbReference type="ARBA" id="ARBA00001625"/>
    </source>
</evidence>
<dbReference type="PROSITE" id="PS00630">
    <property type="entry name" value="IMP_2"/>
    <property type="match status" value="1"/>
</dbReference>
<evidence type="ECO:0000256" key="7">
    <source>
        <dbReference type="ARBA" id="ARBA00022842"/>
    </source>
</evidence>
<dbReference type="FunFam" id="3.30.540.10:FF:000007">
    <property type="entry name" value="3'(2'),5'-bisphosphate nucleotidase CysQ"/>
    <property type="match status" value="1"/>
</dbReference>
<feature type="binding site" evidence="10">
    <location>
        <position position="100"/>
    </location>
    <ligand>
        <name>Mg(2+)</name>
        <dbReference type="ChEBI" id="CHEBI:18420"/>
        <label>1</label>
        <note>catalytic</note>
    </ligand>
</feature>
<dbReference type="GO" id="GO:0046854">
    <property type="term" value="P:phosphatidylinositol phosphate biosynthetic process"/>
    <property type="evidence" value="ECO:0007669"/>
    <property type="project" value="InterPro"/>
</dbReference>
<dbReference type="Gene3D" id="3.40.190.80">
    <property type="match status" value="1"/>
</dbReference>
<evidence type="ECO:0000256" key="3">
    <source>
        <dbReference type="ARBA" id="ARBA00022475"/>
    </source>
</evidence>
<proteinExistence type="inferred from homology"/>
<feature type="binding site" evidence="9">
    <location>
        <position position="222"/>
    </location>
    <ligand>
        <name>Mg(2+)</name>
        <dbReference type="ChEBI" id="CHEBI:18420"/>
        <label>2</label>
    </ligand>
</feature>
<evidence type="ECO:0000313" key="12">
    <source>
        <dbReference type="Proteomes" id="UP000095342"/>
    </source>
</evidence>
<dbReference type="InterPro" id="IPR006240">
    <property type="entry name" value="CysQ"/>
</dbReference>